<dbReference type="OrthoDB" id="300332at2759"/>
<dbReference type="Proteomes" id="UP000683925">
    <property type="component" value="Unassembled WGS sequence"/>
</dbReference>
<dbReference type="AlphaFoldDB" id="A0A8S1SAI4"/>
<gene>
    <name evidence="1" type="ORF">POCTA_138.1.T0070401</name>
</gene>
<dbReference type="EMBL" id="CAJJDP010000006">
    <property type="protein sequence ID" value="CAD8136457.1"/>
    <property type="molecule type" value="Genomic_DNA"/>
</dbReference>
<sequence>METDVIDLGKNFFGNPALLVQQSFVDLKLRQTNNATLIFYQKFPPVQFQILDGFILPEIKLGKIHHQFLKPSQHVIPYTIDFHLENQDPKDLFQLFLSFLYTGRVIYQAKVHYLPLLKLAIYFQCDILIQCLLNQPKQSGIIRNFFLKFLCDIFNDQTYTQTLLSHQKAQSFLERMIIDTSPIIIKHTELHNHNKKEAQDQIINSFKQVSPQLFNVMADVLKANSQKIIYLSALLFFLDKYENPWIKTMEGIYLGKVYELVDEEFYNYHEEWLTERCKLVFRTQIDNTQNQPYHMQHTVVCDFVNKSFVATCSHLTCLNCFYQYLKHRSQFKFSCKEMPIKTRCLSRHLNKNICDCVYQDQDYLQLQKYEINELLNLYLQEKI</sequence>
<comment type="caution">
    <text evidence="1">The sequence shown here is derived from an EMBL/GenBank/DDBJ whole genome shotgun (WGS) entry which is preliminary data.</text>
</comment>
<proteinExistence type="predicted"/>
<dbReference type="OMA" id="TERCKLV"/>
<organism evidence="1 2">
    <name type="scientific">Paramecium octaurelia</name>
    <dbReference type="NCBI Taxonomy" id="43137"/>
    <lineage>
        <taxon>Eukaryota</taxon>
        <taxon>Sar</taxon>
        <taxon>Alveolata</taxon>
        <taxon>Ciliophora</taxon>
        <taxon>Intramacronucleata</taxon>
        <taxon>Oligohymenophorea</taxon>
        <taxon>Peniculida</taxon>
        <taxon>Parameciidae</taxon>
        <taxon>Paramecium</taxon>
    </lineage>
</organism>
<accession>A0A8S1SAI4</accession>
<keyword evidence="2" id="KW-1185">Reference proteome</keyword>
<reference evidence="1" key="1">
    <citation type="submission" date="2021-01" db="EMBL/GenBank/DDBJ databases">
        <authorList>
            <consortium name="Genoscope - CEA"/>
            <person name="William W."/>
        </authorList>
    </citation>
    <scope>NUCLEOTIDE SEQUENCE</scope>
</reference>
<protein>
    <recommendedName>
        <fullName evidence="3">BTB domain-containing protein</fullName>
    </recommendedName>
</protein>
<evidence type="ECO:0008006" key="3">
    <source>
        <dbReference type="Google" id="ProtNLM"/>
    </source>
</evidence>
<evidence type="ECO:0000313" key="2">
    <source>
        <dbReference type="Proteomes" id="UP000683925"/>
    </source>
</evidence>
<name>A0A8S1SAI4_PAROT</name>
<evidence type="ECO:0000313" key="1">
    <source>
        <dbReference type="EMBL" id="CAD8136457.1"/>
    </source>
</evidence>